<proteinExistence type="predicted"/>
<dbReference type="Pfam" id="PF13578">
    <property type="entry name" value="Methyltransf_24"/>
    <property type="match status" value="1"/>
</dbReference>
<accession>A0A813LNK6</accession>
<dbReference type="InterPro" id="IPR046341">
    <property type="entry name" value="SET_dom_sf"/>
</dbReference>
<sequence length="545" mass="58465">MASAPDLPLVADALSREAFDAALAAGCGAFAALRRCVETSGEPCEGNIMHTWNSWAQEPTMEAKQRNLFALARSLSVEEGRAPLILEVGFNAGHSVCLMLLANPNARVVAFDLCEHSYTKPCAEALQSFFGKQRLELWAGPSAETLSAFRRQRPGAVFDLFHVDGGHRFQDAAADLAGCWRLGRLPPEPRSWLVLDDVDITGVRAAWDDFAALGRILERRSPHALLGRYRHAIGELVADEDDQAGRSCRTCGACGGLGAAFACGGCRQVRYCSEACGRGHWRQHRSVCEARRRQPPAISPLEEISPCASLLSSGPGGSLAAAQDLSRGQVLFLEPPLSWQPAGEARAKLCAHCGMASESGLQRCGECGQVGFCSACTGQTCHLCPELSITQGHVAPFTLVALDVLRRWEQGELPADALPRPVASAQSSSTQPWKQEVTSLAERVQKVAHFCSAVRWSEQRAEEVLEAVLCGQVDLTARGQNLGVGYYSKFARLKCAPRASPGPGGSGSEEGNVSVEICPSPAHTFSLKAVLRKDVPRGAPVTLRM</sequence>
<reference evidence="7" key="1">
    <citation type="submission" date="2021-02" db="EMBL/GenBank/DDBJ databases">
        <authorList>
            <person name="Dougan E. K."/>
            <person name="Rhodes N."/>
            <person name="Thang M."/>
            <person name="Chan C."/>
        </authorList>
    </citation>
    <scope>NUCLEOTIDE SEQUENCE</scope>
</reference>
<dbReference type="AlphaFoldDB" id="A0A813LNK6"/>
<dbReference type="Gene3D" id="3.40.50.150">
    <property type="entry name" value="Vaccinia Virus protein VP39"/>
    <property type="match status" value="1"/>
</dbReference>
<dbReference type="Gene3D" id="1.10.220.160">
    <property type="match status" value="1"/>
</dbReference>
<comment type="caution">
    <text evidence="7">The sequence shown here is derived from an EMBL/GenBank/DDBJ whole genome shotgun (WGS) entry which is preliminary data.</text>
</comment>
<dbReference type="SUPFAM" id="SSF53335">
    <property type="entry name" value="S-adenosyl-L-methionine-dependent methyltransferases"/>
    <property type="match status" value="1"/>
</dbReference>
<dbReference type="InterPro" id="IPR002893">
    <property type="entry name" value="Znf_MYND"/>
</dbReference>
<dbReference type="SUPFAM" id="SSF144232">
    <property type="entry name" value="HIT/MYND zinc finger-like"/>
    <property type="match status" value="1"/>
</dbReference>
<evidence type="ECO:0000313" key="6">
    <source>
        <dbReference type="EMBL" id="CAE8615920.1"/>
    </source>
</evidence>
<keyword evidence="9" id="KW-1185">Reference proteome</keyword>
<evidence type="ECO:0000313" key="9">
    <source>
        <dbReference type="Proteomes" id="UP000654075"/>
    </source>
</evidence>
<keyword evidence="1" id="KW-0479">Metal-binding</keyword>
<dbReference type="GO" id="GO:0008270">
    <property type="term" value="F:zinc ion binding"/>
    <property type="evidence" value="ECO:0007669"/>
    <property type="project" value="UniProtKB-KW"/>
</dbReference>
<feature type="domain" description="MYND-type" evidence="5">
    <location>
        <begin position="251"/>
        <end position="288"/>
    </location>
</feature>
<protein>
    <recommendedName>
        <fullName evidence="5">MYND-type domain-containing protein</fullName>
    </recommendedName>
</protein>
<dbReference type="EMBL" id="CAJNNW010036450">
    <property type="protein sequence ID" value="CAE8734393.1"/>
    <property type="molecule type" value="Genomic_DNA"/>
</dbReference>
<evidence type="ECO:0000256" key="1">
    <source>
        <dbReference type="ARBA" id="ARBA00022723"/>
    </source>
</evidence>
<keyword evidence="2 4" id="KW-0863">Zinc-finger</keyword>
<evidence type="ECO:0000256" key="2">
    <source>
        <dbReference type="ARBA" id="ARBA00022771"/>
    </source>
</evidence>
<name>A0A813LNK6_POLGL</name>
<dbReference type="InterPro" id="IPR029063">
    <property type="entry name" value="SAM-dependent_MTases_sf"/>
</dbReference>
<dbReference type="EMBL" id="CAJNNV010025748">
    <property type="protein sequence ID" value="CAE8615920.1"/>
    <property type="molecule type" value="Genomic_DNA"/>
</dbReference>
<dbReference type="PROSITE" id="PS50865">
    <property type="entry name" value="ZF_MYND_2"/>
    <property type="match status" value="1"/>
</dbReference>
<evidence type="ECO:0000313" key="7">
    <source>
        <dbReference type="EMBL" id="CAE8734393.1"/>
    </source>
</evidence>
<dbReference type="OrthoDB" id="3174329at2759"/>
<evidence type="ECO:0000256" key="3">
    <source>
        <dbReference type="ARBA" id="ARBA00022833"/>
    </source>
</evidence>
<evidence type="ECO:0000313" key="8">
    <source>
        <dbReference type="Proteomes" id="UP000626109"/>
    </source>
</evidence>
<organism evidence="7 8">
    <name type="scientific">Polarella glacialis</name>
    <name type="common">Dinoflagellate</name>
    <dbReference type="NCBI Taxonomy" id="89957"/>
    <lineage>
        <taxon>Eukaryota</taxon>
        <taxon>Sar</taxon>
        <taxon>Alveolata</taxon>
        <taxon>Dinophyceae</taxon>
        <taxon>Suessiales</taxon>
        <taxon>Suessiaceae</taxon>
        <taxon>Polarella</taxon>
    </lineage>
</organism>
<keyword evidence="3" id="KW-0862">Zinc</keyword>
<gene>
    <name evidence="6" type="ORF">PGLA1383_LOCUS33626</name>
    <name evidence="7" type="ORF">PGLA2088_LOCUS47278</name>
</gene>
<evidence type="ECO:0000259" key="5">
    <source>
        <dbReference type="PROSITE" id="PS50865"/>
    </source>
</evidence>
<evidence type="ECO:0000256" key="4">
    <source>
        <dbReference type="PROSITE-ProRule" id="PRU00134"/>
    </source>
</evidence>
<dbReference type="Gene3D" id="6.10.140.2220">
    <property type="match status" value="2"/>
</dbReference>
<dbReference type="Proteomes" id="UP000626109">
    <property type="component" value="Unassembled WGS sequence"/>
</dbReference>
<dbReference type="Proteomes" id="UP000654075">
    <property type="component" value="Unassembled WGS sequence"/>
</dbReference>
<dbReference type="Pfam" id="PF01753">
    <property type="entry name" value="zf-MYND"/>
    <property type="match status" value="1"/>
</dbReference>
<dbReference type="Gene3D" id="2.170.270.10">
    <property type="entry name" value="SET domain"/>
    <property type="match status" value="1"/>
</dbReference>